<keyword evidence="2 7" id="KW-0812">Transmembrane</keyword>
<comment type="subcellular location">
    <subcellularLocation>
        <location evidence="1">Nucleus inner membrane</location>
        <topology evidence="1">Multi-pass membrane protein</topology>
    </subcellularLocation>
</comment>
<sequence length="677" mass="74750">MSRPTVLTSDLTSGLHLLPTPPASPPQWRSSLGRTALPPAFIVNLRLFRLPEIFILFGVRTATAGTVICKARKDRLPSVYGSGMFCHTCQTNQMLLSNLLSSYLPPPDDLEYEQRAALLPEYKRSIEARYPPICADCAPAVEEEIRKRDHMAQTRALGAFLRESNPTRRNTTQTQYEKDRLSREIVLWRIRGVLWMASLFGTLGAHSAVASGYWTTPIPGYWKIALPLITSLSLLWTAWDPTYASLRKAQFQGRAIRQRGKKEYNILQFGAWLARCLTSSIFVWSWYKPDWVLSPSSVKTYSFVSLGFELLIVAFSCLVLRLERPPPVRLATDPSGSLAALASAPASRSITPTVESDLLAPLTLSQKPFTVAPPPSASTTAPIFGLPSLTTASRSSSAPPQTDVFTSMEIEDDDDIHGLSSHKDPNAMDWSPIRPSSSRNINSRFGQDSDGGLLRPQRFFAPEEPTGLENLFAETINLADDNELGDAQVDGCKSKPVQLVVATVSTFFFTVLVLCSSFITTTLLSDDGETSYLYGFHSPFDTIQNLVRATIRIFVDDSLLDESVLGGSRCYPMATNVRPLGKPPGLLKRLVGRFLLGLPVVGAGSIAHMLFSVPLPFHWVRFRANNRGRESRDVVTLLVVAMVLMGAARALYKVFRLTEGLAKRLLLRAEDAILEVA</sequence>
<dbReference type="InParanoid" id="J4GEC5"/>
<name>J4GEC5_9APHY</name>
<dbReference type="Proteomes" id="UP000006352">
    <property type="component" value="Unassembled WGS sequence"/>
</dbReference>
<evidence type="ECO:0000256" key="2">
    <source>
        <dbReference type="ARBA" id="ARBA00022692"/>
    </source>
</evidence>
<feature type="domain" description="Ima1 N-terminal" evidence="8">
    <location>
        <begin position="76"/>
        <end position="141"/>
    </location>
</feature>
<dbReference type="HOGENOM" id="CLU_405982_0_0_1"/>
<gene>
    <name evidence="9" type="ORF">FIBRA_07407</name>
</gene>
<organism evidence="9 10">
    <name type="scientific">Fibroporia radiculosa</name>
    <dbReference type="NCBI Taxonomy" id="599839"/>
    <lineage>
        <taxon>Eukaryota</taxon>
        <taxon>Fungi</taxon>
        <taxon>Dikarya</taxon>
        <taxon>Basidiomycota</taxon>
        <taxon>Agaricomycotina</taxon>
        <taxon>Agaricomycetes</taxon>
        <taxon>Polyporales</taxon>
        <taxon>Fibroporiaceae</taxon>
        <taxon>Fibroporia</taxon>
    </lineage>
</organism>
<dbReference type="AlphaFoldDB" id="J4GEC5"/>
<evidence type="ECO:0000259" key="8">
    <source>
        <dbReference type="Pfam" id="PF09779"/>
    </source>
</evidence>
<evidence type="ECO:0000256" key="6">
    <source>
        <dbReference type="SAM" id="MobiDB-lite"/>
    </source>
</evidence>
<evidence type="ECO:0000256" key="3">
    <source>
        <dbReference type="ARBA" id="ARBA00022989"/>
    </source>
</evidence>
<feature type="transmembrane region" description="Helical" evidence="7">
    <location>
        <begin position="266"/>
        <end position="287"/>
    </location>
</feature>
<dbReference type="InterPro" id="IPR018617">
    <property type="entry name" value="Ima1_N"/>
</dbReference>
<evidence type="ECO:0000313" key="9">
    <source>
        <dbReference type="EMBL" id="CCM05198.1"/>
    </source>
</evidence>
<dbReference type="EMBL" id="HE797181">
    <property type="protein sequence ID" value="CCM05198.1"/>
    <property type="molecule type" value="Genomic_DNA"/>
</dbReference>
<dbReference type="GO" id="GO:0071765">
    <property type="term" value="P:nuclear inner membrane organization"/>
    <property type="evidence" value="ECO:0007669"/>
    <property type="project" value="InterPro"/>
</dbReference>
<dbReference type="PANTHER" id="PTHR28538">
    <property type="entry name" value="INTEGRAL INNER NUCLEAR MEMBRANE PROTEIN IMA1"/>
    <property type="match status" value="1"/>
</dbReference>
<feature type="region of interest" description="Disordered" evidence="6">
    <location>
        <begin position="414"/>
        <end position="451"/>
    </location>
</feature>
<dbReference type="GO" id="GO:0034506">
    <property type="term" value="C:chromosome, centromeric core domain"/>
    <property type="evidence" value="ECO:0007669"/>
    <property type="project" value="TreeGrafter"/>
</dbReference>
<dbReference type="GO" id="GO:0044732">
    <property type="term" value="C:mitotic spindle pole body"/>
    <property type="evidence" value="ECO:0007669"/>
    <property type="project" value="TreeGrafter"/>
</dbReference>
<evidence type="ECO:0000256" key="4">
    <source>
        <dbReference type="ARBA" id="ARBA00023136"/>
    </source>
</evidence>
<dbReference type="GO" id="GO:0034992">
    <property type="term" value="C:microtubule organizing center attachment site"/>
    <property type="evidence" value="ECO:0007669"/>
    <property type="project" value="TreeGrafter"/>
</dbReference>
<keyword evidence="5" id="KW-0539">Nucleus</keyword>
<dbReference type="GeneID" id="24100109"/>
<feature type="transmembrane region" description="Helical" evidence="7">
    <location>
        <begin position="634"/>
        <end position="652"/>
    </location>
</feature>
<reference evidence="9 10" key="1">
    <citation type="journal article" date="2012" name="Appl. Environ. Microbiol.">
        <title>Short-read sequencing for genomic analysis of the brown rot fungus Fibroporia radiculosa.</title>
        <authorList>
            <person name="Tang J.D."/>
            <person name="Perkins A.D."/>
            <person name="Sonstegard T.S."/>
            <person name="Schroeder S.G."/>
            <person name="Burgess S.C."/>
            <person name="Diehl S.V."/>
        </authorList>
    </citation>
    <scope>NUCLEOTIDE SEQUENCE [LARGE SCALE GENOMIC DNA]</scope>
    <source>
        <strain evidence="9 10">TFFH 294</strain>
    </source>
</reference>
<proteinExistence type="predicted"/>
<feature type="compositionally biased region" description="Low complexity" evidence="6">
    <location>
        <begin position="431"/>
        <end position="444"/>
    </location>
</feature>
<dbReference type="PANTHER" id="PTHR28538:SF1">
    <property type="entry name" value="INTEGRAL INNER NUCLEAR MEMBRANE PROTEIN IMA1"/>
    <property type="match status" value="1"/>
</dbReference>
<evidence type="ECO:0000256" key="1">
    <source>
        <dbReference type="ARBA" id="ARBA00004473"/>
    </source>
</evidence>
<keyword evidence="3 7" id="KW-1133">Transmembrane helix</keyword>
<dbReference type="GO" id="GO:0005637">
    <property type="term" value="C:nuclear inner membrane"/>
    <property type="evidence" value="ECO:0007669"/>
    <property type="project" value="UniProtKB-SubCell"/>
</dbReference>
<dbReference type="OrthoDB" id="5966927at2759"/>
<accession>J4GEC5</accession>
<feature type="transmembrane region" description="Helical" evidence="7">
    <location>
        <begin position="499"/>
        <end position="524"/>
    </location>
</feature>
<feature type="transmembrane region" description="Helical" evidence="7">
    <location>
        <begin position="590"/>
        <end position="613"/>
    </location>
</feature>
<evidence type="ECO:0000256" key="5">
    <source>
        <dbReference type="ARBA" id="ARBA00023242"/>
    </source>
</evidence>
<feature type="transmembrane region" description="Helical" evidence="7">
    <location>
        <begin position="193"/>
        <end position="214"/>
    </location>
</feature>
<keyword evidence="4 7" id="KW-0472">Membrane</keyword>
<dbReference type="InterPro" id="IPR042321">
    <property type="entry name" value="Ima1"/>
</dbReference>
<dbReference type="Pfam" id="PF09779">
    <property type="entry name" value="Ima1_N"/>
    <property type="match status" value="1"/>
</dbReference>
<evidence type="ECO:0000256" key="7">
    <source>
        <dbReference type="SAM" id="Phobius"/>
    </source>
</evidence>
<protein>
    <recommendedName>
        <fullName evidence="8">Ima1 N-terminal domain-containing protein</fullName>
    </recommendedName>
</protein>
<keyword evidence="10" id="KW-1185">Reference proteome</keyword>
<feature type="transmembrane region" description="Helical" evidence="7">
    <location>
        <begin position="299"/>
        <end position="320"/>
    </location>
</feature>
<feature type="transmembrane region" description="Helical" evidence="7">
    <location>
        <begin position="220"/>
        <end position="239"/>
    </location>
</feature>
<dbReference type="STRING" id="599839.J4GEC5"/>
<evidence type="ECO:0000313" key="10">
    <source>
        <dbReference type="Proteomes" id="UP000006352"/>
    </source>
</evidence>
<dbReference type="RefSeq" id="XP_012184481.1">
    <property type="nucleotide sequence ID" value="XM_012329091.1"/>
</dbReference>